<dbReference type="HOGENOM" id="CLU_142216_0_0_2"/>
<sequence>MITYDETDEKDLELISDMWKKLIHHLQSQSTYFPMDYQCLFFEKRKEQFENIAESGNLRLDIVKDGENYLGYSVSSIVGEKGSVESLYVDKRCRKEGIGNKLMERALDWMKLNEVSDLEILVSYGNEDALKFYEKYEFYPKHLILKKKH</sequence>
<reference evidence="3" key="1">
    <citation type="submission" date="2011-02" db="EMBL/GenBank/DDBJ databases">
        <title>Complete sequence of Methanobacterium sp. AL-21.</title>
        <authorList>
            <consortium name="US DOE Joint Genome Institute"/>
            <person name="Lucas S."/>
            <person name="Copeland A."/>
            <person name="Lapidus A."/>
            <person name="Cheng J.-F."/>
            <person name="Goodwin L."/>
            <person name="Pitluck S."/>
            <person name="Chertkov O."/>
            <person name="Detter J.C."/>
            <person name="Han C."/>
            <person name="Tapia R."/>
            <person name="Land M."/>
            <person name="Hauser L."/>
            <person name="Kyrpides N."/>
            <person name="Ivanova N."/>
            <person name="Mikhailova N."/>
            <person name="Pagani I."/>
            <person name="Cadillo-Quiroz H."/>
            <person name="Imachi H."/>
            <person name="Zinder S."/>
            <person name="Liu W."/>
            <person name="Woyke T."/>
        </authorList>
    </citation>
    <scope>NUCLEOTIDE SEQUENCE [LARGE SCALE GENOMIC DNA]</scope>
    <source>
        <strain evidence="3">AL-21</strain>
    </source>
</reference>
<dbReference type="OrthoDB" id="43754at2157"/>
<dbReference type="EMBL" id="CP002551">
    <property type="protein sequence ID" value="ADZ08487.1"/>
    <property type="molecule type" value="Genomic_DNA"/>
</dbReference>
<dbReference type="GeneID" id="10276665"/>
<evidence type="ECO:0000313" key="3">
    <source>
        <dbReference type="Proteomes" id="UP000007490"/>
    </source>
</evidence>
<dbReference type="InterPro" id="IPR016181">
    <property type="entry name" value="Acyl_CoA_acyltransferase"/>
</dbReference>
<proteinExistence type="predicted"/>
<reference evidence="2 3" key="2">
    <citation type="journal article" date="2014" name="Int. J. Syst. Evol. Microbiol.">
        <title>Methanobacterium paludis sp. nov. and a novel strain of Methanobacterium lacus isolated from northern peatlands.</title>
        <authorList>
            <person name="Cadillo-Quiroz H."/>
            <person name="Brauer S.L."/>
            <person name="Goodson N."/>
            <person name="Yavitt J.B."/>
            <person name="Zinder S.H."/>
        </authorList>
    </citation>
    <scope>NUCLEOTIDE SEQUENCE [LARGE SCALE GENOMIC DNA]</scope>
    <source>
        <strain evidence="2 3">AL-21</strain>
    </source>
</reference>
<dbReference type="Proteomes" id="UP000007490">
    <property type="component" value="Chromosome"/>
</dbReference>
<dbReference type="PROSITE" id="PS51186">
    <property type="entry name" value="GNAT"/>
    <property type="match status" value="1"/>
</dbReference>
<feature type="domain" description="N-acetyltransferase" evidence="1">
    <location>
        <begin position="2"/>
        <end position="149"/>
    </location>
</feature>
<protein>
    <submittedName>
        <fullName evidence="2">GCN5-related N-acetyltransferase</fullName>
    </submittedName>
</protein>
<dbReference type="GO" id="GO:0016747">
    <property type="term" value="F:acyltransferase activity, transferring groups other than amino-acyl groups"/>
    <property type="evidence" value="ECO:0007669"/>
    <property type="project" value="InterPro"/>
</dbReference>
<keyword evidence="3" id="KW-1185">Reference proteome</keyword>
<dbReference type="InterPro" id="IPR000182">
    <property type="entry name" value="GNAT_dom"/>
</dbReference>
<evidence type="ECO:0000259" key="1">
    <source>
        <dbReference type="PROSITE" id="PS51186"/>
    </source>
</evidence>
<evidence type="ECO:0000313" key="2">
    <source>
        <dbReference type="EMBL" id="ADZ08487.1"/>
    </source>
</evidence>
<keyword evidence="2" id="KW-0808">Transferase</keyword>
<dbReference type="KEGG" id="mel:Metbo_0235"/>
<dbReference type="AlphaFoldDB" id="F0T875"/>
<dbReference type="PANTHER" id="PTHR43072">
    <property type="entry name" value="N-ACETYLTRANSFERASE"/>
    <property type="match status" value="1"/>
</dbReference>
<dbReference type="eggNOG" id="arCOG00826">
    <property type="taxonomic scope" value="Archaea"/>
</dbReference>
<dbReference type="CDD" id="cd04301">
    <property type="entry name" value="NAT_SF"/>
    <property type="match status" value="1"/>
</dbReference>
<name>F0T875_METLA</name>
<accession>F0T875</accession>
<dbReference type="STRING" id="877455.Metbo_0235"/>
<dbReference type="Gene3D" id="3.40.630.30">
    <property type="match status" value="1"/>
</dbReference>
<dbReference type="Pfam" id="PF00583">
    <property type="entry name" value="Acetyltransf_1"/>
    <property type="match status" value="1"/>
</dbReference>
<gene>
    <name evidence="2" type="ordered locus">Metbo_0235</name>
</gene>
<organism evidence="2 3">
    <name type="scientific">Methanobacterium lacus (strain AL-21)</name>
    <dbReference type="NCBI Taxonomy" id="877455"/>
    <lineage>
        <taxon>Archaea</taxon>
        <taxon>Methanobacteriati</taxon>
        <taxon>Methanobacteriota</taxon>
        <taxon>Methanomada group</taxon>
        <taxon>Methanobacteria</taxon>
        <taxon>Methanobacteriales</taxon>
        <taxon>Methanobacteriaceae</taxon>
        <taxon>Methanobacterium</taxon>
    </lineage>
</organism>
<dbReference type="RefSeq" id="WP_013643838.1">
    <property type="nucleotide sequence ID" value="NC_015216.1"/>
</dbReference>
<dbReference type="SUPFAM" id="SSF55729">
    <property type="entry name" value="Acyl-CoA N-acyltransferases (Nat)"/>
    <property type="match status" value="1"/>
</dbReference>